<dbReference type="Proteomes" id="UP000054262">
    <property type="component" value="Unassembled WGS sequence"/>
</dbReference>
<feature type="chain" id="PRO_5002628926" evidence="1">
    <location>
        <begin position="24"/>
        <end position="91"/>
    </location>
</feature>
<keyword evidence="3" id="KW-1185">Reference proteome</keyword>
<evidence type="ECO:0000313" key="2">
    <source>
        <dbReference type="EMBL" id="EAV47053.1"/>
    </source>
</evidence>
<dbReference type="AlphaFoldDB" id="A0P693"/>
<comment type="caution">
    <text evidence="2">The sequence shown here is derived from an EMBL/GenBank/DDBJ whole genome shotgun (WGS) entry which is preliminary data.</text>
</comment>
<evidence type="ECO:0000313" key="3">
    <source>
        <dbReference type="Proteomes" id="UP000054262"/>
    </source>
</evidence>
<proteinExistence type="predicted"/>
<name>A0P693_9PROT</name>
<protein>
    <submittedName>
        <fullName evidence="2">Uncharacterized protein</fullName>
    </submittedName>
</protein>
<gene>
    <name evidence="2" type="ORF">MB2181_03230</name>
</gene>
<dbReference type="EMBL" id="AAUX01000001">
    <property type="protein sequence ID" value="EAV47053.1"/>
    <property type="molecule type" value="Genomic_DNA"/>
</dbReference>
<keyword evidence="1" id="KW-0732">Signal</keyword>
<accession>A0P693</accession>
<sequence>MLNKIKNTIFIPFLILMGGGVYAEETIPNANEDTRHYTHKVFRSKIKIEIQKNMNGDCVPYNHKSFNETDLSLSRYNSIDDCIKSGGKITK</sequence>
<feature type="signal peptide" evidence="1">
    <location>
        <begin position="1"/>
        <end position="23"/>
    </location>
</feature>
<organism evidence="2 3">
    <name type="scientific">Methylophilales bacterium HTCC2181</name>
    <dbReference type="NCBI Taxonomy" id="383631"/>
    <lineage>
        <taxon>Bacteria</taxon>
        <taxon>Pseudomonadati</taxon>
        <taxon>Pseudomonadota</taxon>
        <taxon>Betaproteobacteria</taxon>
        <taxon>Nitrosomonadales</taxon>
        <taxon>OM43 clade</taxon>
    </lineage>
</organism>
<evidence type="ECO:0000256" key="1">
    <source>
        <dbReference type="SAM" id="SignalP"/>
    </source>
</evidence>
<reference evidence="2 3" key="1">
    <citation type="submission" date="2006-11" db="EMBL/GenBank/DDBJ databases">
        <authorList>
            <person name="Giovannoni S."/>
            <person name="Vergin K."/>
            <person name="Ferriera S."/>
            <person name="Johnson J."/>
            <person name="Kravitz S."/>
            <person name="Beeson K."/>
            <person name="Sutton G."/>
            <person name="Rogers Y.-H."/>
            <person name="Friedman R."/>
            <person name="Frazier M."/>
            <person name="Venter J.C."/>
        </authorList>
    </citation>
    <scope>NUCLEOTIDE SEQUENCE [LARGE SCALE GENOMIC DNA]</scope>
    <source>
        <strain evidence="2 3">HTCC2181</strain>
    </source>
</reference>